<keyword evidence="3" id="KW-0949">S-adenosyl-L-methionine</keyword>
<dbReference type="SUPFAM" id="SSF53335">
    <property type="entry name" value="S-adenosyl-L-methionine-dependent methyltransferases"/>
    <property type="match status" value="1"/>
</dbReference>
<name>A0AAE9L2X9_9BURK</name>
<dbReference type="PANTHER" id="PTHR13610:SF11">
    <property type="entry name" value="METHYLTRANSFERASE DOMAIN-CONTAINING PROTEIN"/>
    <property type="match status" value="1"/>
</dbReference>
<dbReference type="InterPro" id="IPR029063">
    <property type="entry name" value="SAM-dependent_MTases_sf"/>
</dbReference>
<dbReference type="Proteomes" id="UP001056132">
    <property type="component" value="Chromosome 1"/>
</dbReference>
<sequence>MRKTHLLAAVLCLVLLPGAAWSQFDEPGSKPSMGQPGKDVIWIPTPQPLVNQMLDMAKLTPEDRLVDLGSGDGRLVITAAKRGATARGIEFNNELVELSRRTARAEGVAGRATFERADIFKSDFSDATVVTLFLLPSVNLRLRPTLLGLRPGTRIVSNSFDMADWRPDEYVPSVEACRGPCGVYLWLVPARVAGIWAMGNKLLVLSQTFQKLEGVMREGERSTPVWDGRVRGTEIVFTIDDERYVGHVDGREMQGAIEGGEPWRATFLKP</sequence>
<evidence type="ECO:0000313" key="6">
    <source>
        <dbReference type="EMBL" id="URF05368.1"/>
    </source>
</evidence>
<keyword evidence="4" id="KW-0732">Signal</keyword>
<dbReference type="GO" id="GO:0032259">
    <property type="term" value="P:methylation"/>
    <property type="evidence" value="ECO:0007669"/>
    <property type="project" value="UniProtKB-KW"/>
</dbReference>
<evidence type="ECO:0000313" key="7">
    <source>
        <dbReference type="Proteomes" id="UP001056132"/>
    </source>
</evidence>
<dbReference type="InterPro" id="IPR025714">
    <property type="entry name" value="Methyltranfer_dom"/>
</dbReference>
<dbReference type="PANTHER" id="PTHR13610">
    <property type="entry name" value="METHYLTRANSFERASE DOMAIN-CONTAINING PROTEIN"/>
    <property type="match status" value="1"/>
</dbReference>
<evidence type="ECO:0000256" key="2">
    <source>
        <dbReference type="ARBA" id="ARBA00022679"/>
    </source>
</evidence>
<evidence type="ECO:0000256" key="4">
    <source>
        <dbReference type="SAM" id="SignalP"/>
    </source>
</evidence>
<feature type="chain" id="PRO_5042019845" evidence="4">
    <location>
        <begin position="23"/>
        <end position="270"/>
    </location>
</feature>
<feature type="signal peptide" evidence="4">
    <location>
        <begin position="1"/>
        <end position="22"/>
    </location>
</feature>
<dbReference type="KEGG" id="ccam:M5D45_06035"/>
<dbReference type="Pfam" id="PF13847">
    <property type="entry name" value="Methyltransf_31"/>
    <property type="match status" value="1"/>
</dbReference>
<dbReference type="Gene3D" id="3.40.50.150">
    <property type="entry name" value="Vaccinia Virus protein VP39"/>
    <property type="match status" value="1"/>
</dbReference>
<gene>
    <name evidence="6" type="ORF">M5D45_06035</name>
</gene>
<protein>
    <submittedName>
        <fullName evidence="6">Class I SAM-dependent methyltransferase</fullName>
    </submittedName>
</protein>
<accession>A0AAE9L2X9</accession>
<reference evidence="6" key="1">
    <citation type="journal article" date="2022" name="Microbiol. Resour. Announc.">
        <title>Genome Sequence of Cupriavidus campinensis Strain G5, a Member of a Bacterial Consortium Capable of Polyethylene Degradation.</title>
        <authorList>
            <person name="Schneider B."/>
            <person name="Pfeiffer F."/>
            <person name="Dyall-Smith M."/>
            <person name="Kunte H.J."/>
        </authorList>
    </citation>
    <scope>NUCLEOTIDE SEQUENCE</scope>
    <source>
        <strain evidence="6">G5</strain>
    </source>
</reference>
<keyword evidence="2" id="KW-0808">Transferase</keyword>
<dbReference type="AlphaFoldDB" id="A0AAE9L2X9"/>
<dbReference type="InterPro" id="IPR026170">
    <property type="entry name" value="FAM173A/B"/>
</dbReference>
<evidence type="ECO:0000259" key="5">
    <source>
        <dbReference type="Pfam" id="PF13847"/>
    </source>
</evidence>
<dbReference type="CDD" id="cd02440">
    <property type="entry name" value="AdoMet_MTases"/>
    <property type="match status" value="1"/>
</dbReference>
<proteinExistence type="predicted"/>
<reference evidence="6" key="2">
    <citation type="submission" date="2022-05" db="EMBL/GenBank/DDBJ databases">
        <authorList>
            <person name="Kunte H.-J."/>
        </authorList>
    </citation>
    <scope>NUCLEOTIDE SEQUENCE</scope>
    <source>
        <strain evidence="6">G5</strain>
    </source>
</reference>
<keyword evidence="1 6" id="KW-0489">Methyltransferase</keyword>
<organism evidence="6 7">
    <name type="scientific">Cupriavidus campinensis</name>
    <dbReference type="NCBI Taxonomy" id="151783"/>
    <lineage>
        <taxon>Bacteria</taxon>
        <taxon>Pseudomonadati</taxon>
        <taxon>Pseudomonadota</taxon>
        <taxon>Betaproteobacteria</taxon>
        <taxon>Burkholderiales</taxon>
        <taxon>Burkholderiaceae</taxon>
        <taxon>Cupriavidus</taxon>
    </lineage>
</organism>
<dbReference type="RefSeq" id="WP_211943335.1">
    <property type="nucleotide sequence ID" value="NZ_CAJPVH010000019.1"/>
</dbReference>
<feature type="domain" description="Methyltransferase" evidence="5">
    <location>
        <begin position="61"/>
        <end position="127"/>
    </location>
</feature>
<evidence type="ECO:0000256" key="3">
    <source>
        <dbReference type="ARBA" id="ARBA00022691"/>
    </source>
</evidence>
<evidence type="ECO:0000256" key="1">
    <source>
        <dbReference type="ARBA" id="ARBA00022603"/>
    </source>
</evidence>
<dbReference type="GO" id="GO:0016279">
    <property type="term" value="F:protein-lysine N-methyltransferase activity"/>
    <property type="evidence" value="ECO:0007669"/>
    <property type="project" value="InterPro"/>
</dbReference>
<dbReference type="EMBL" id="CP097330">
    <property type="protein sequence ID" value="URF05368.1"/>
    <property type="molecule type" value="Genomic_DNA"/>
</dbReference>